<feature type="domain" description="DUF7855" evidence="3">
    <location>
        <begin position="66"/>
        <end position="112"/>
    </location>
</feature>
<evidence type="ECO:0000313" key="4">
    <source>
        <dbReference type="EMBL" id="SDM35157.1"/>
    </source>
</evidence>
<organism evidence="4 5">
    <name type="scientific">Haloarchaeobius iranensis</name>
    <dbReference type="NCBI Taxonomy" id="996166"/>
    <lineage>
        <taxon>Archaea</taxon>
        <taxon>Methanobacteriati</taxon>
        <taxon>Methanobacteriota</taxon>
        <taxon>Stenosarchaea group</taxon>
        <taxon>Halobacteria</taxon>
        <taxon>Halobacteriales</taxon>
        <taxon>Halorubellaceae</taxon>
        <taxon>Haloarchaeobius</taxon>
    </lineage>
</organism>
<name>A0A1G9SIN2_9EURY</name>
<evidence type="ECO:0000256" key="1">
    <source>
        <dbReference type="SAM" id="MobiDB-lite"/>
    </source>
</evidence>
<accession>A0A1G9SIN2</accession>
<protein>
    <submittedName>
        <fullName evidence="4">Uncharacterized protein</fullName>
    </submittedName>
</protein>
<keyword evidence="5" id="KW-1185">Reference proteome</keyword>
<dbReference type="Pfam" id="PF26293">
    <property type="entry name" value="DUF7855_C"/>
    <property type="match status" value="1"/>
</dbReference>
<evidence type="ECO:0000259" key="3">
    <source>
        <dbReference type="Pfam" id="PF26293"/>
    </source>
</evidence>
<sequence>MFLVITYSTAARTTLRNVCRAHEDAVVRQFGRAALFDRTEFGAFCALRLRAKHGGEVQVERTRPLNEFEATYERVRAAAEAYEERDSPYTPYERFATGTDHPSPGEMRAREL</sequence>
<proteinExistence type="predicted"/>
<evidence type="ECO:0000313" key="5">
    <source>
        <dbReference type="Proteomes" id="UP000199370"/>
    </source>
</evidence>
<feature type="region of interest" description="Disordered" evidence="1">
    <location>
        <begin position="81"/>
        <end position="112"/>
    </location>
</feature>
<dbReference type="AlphaFoldDB" id="A0A1G9SIN2"/>
<dbReference type="STRING" id="996166.SAMN05192554_101205"/>
<feature type="domain" description="DUF7855" evidence="2">
    <location>
        <begin position="1"/>
        <end position="64"/>
    </location>
</feature>
<gene>
    <name evidence="4" type="ORF">SAMN05192554_101205</name>
</gene>
<dbReference type="Pfam" id="PF25253">
    <property type="entry name" value="DUF7855"/>
    <property type="match status" value="1"/>
</dbReference>
<dbReference type="OrthoDB" id="269514at2157"/>
<dbReference type="InterPro" id="IPR057177">
    <property type="entry name" value="DUF7855_N"/>
</dbReference>
<dbReference type="InterPro" id="IPR058577">
    <property type="entry name" value="DUF7855_C"/>
</dbReference>
<dbReference type="Proteomes" id="UP000199370">
    <property type="component" value="Unassembled WGS sequence"/>
</dbReference>
<dbReference type="RefSeq" id="WP_089731165.1">
    <property type="nucleotide sequence ID" value="NZ_FNIA01000001.1"/>
</dbReference>
<reference evidence="4 5" key="1">
    <citation type="submission" date="2016-10" db="EMBL/GenBank/DDBJ databases">
        <authorList>
            <person name="de Groot N.N."/>
        </authorList>
    </citation>
    <scope>NUCLEOTIDE SEQUENCE [LARGE SCALE GENOMIC DNA]</scope>
    <source>
        <strain evidence="5">EB21,IBRC-M 10013,KCTC 4048</strain>
    </source>
</reference>
<dbReference type="EMBL" id="FNIA01000001">
    <property type="protein sequence ID" value="SDM35157.1"/>
    <property type="molecule type" value="Genomic_DNA"/>
</dbReference>
<evidence type="ECO:0000259" key="2">
    <source>
        <dbReference type="Pfam" id="PF25253"/>
    </source>
</evidence>